<reference evidence="1 2" key="1">
    <citation type="journal article" date="2023" name="bioRxiv">
        <title>High-quality genome assemblies of four members of thePodospora anserinaspecies complex.</title>
        <authorList>
            <person name="Ament-Velasquez S.L."/>
            <person name="Vogan A.A."/>
            <person name="Wallerman O."/>
            <person name="Hartmann F."/>
            <person name="Gautier V."/>
            <person name="Silar P."/>
            <person name="Giraud T."/>
            <person name="Johannesson H."/>
        </authorList>
    </citation>
    <scope>NUCLEOTIDE SEQUENCE [LARGE SCALE GENOMIC DNA]</scope>
    <source>
        <strain evidence="1 2">CBS 112042</strain>
    </source>
</reference>
<protein>
    <submittedName>
        <fullName evidence="1">Uncharacterized protein</fullName>
    </submittedName>
</protein>
<accession>A0ABR0FSI3</accession>
<evidence type="ECO:0000313" key="2">
    <source>
        <dbReference type="Proteomes" id="UP001322138"/>
    </source>
</evidence>
<dbReference type="EMBL" id="JAFFGZ010000003">
    <property type="protein sequence ID" value="KAK4646908.1"/>
    <property type="molecule type" value="Genomic_DNA"/>
</dbReference>
<evidence type="ECO:0000313" key="1">
    <source>
        <dbReference type="EMBL" id="KAK4646908.1"/>
    </source>
</evidence>
<proteinExistence type="predicted"/>
<dbReference type="GeneID" id="87892784"/>
<dbReference type="RefSeq" id="XP_062735884.1">
    <property type="nucleotide sequence ID" value="XM_062873302.1"/>
</dbReference>
<comment type="caution">
    <text evidence="1">The sequence shown here is derived from an EMBL/GenBank/DDBJ whole genome shotgun (WGS) entry which is preliminary data.</text>
</comment>
<organism evidence="1 2">
    <name type="scientific">Podospora bellae-mahoneyi</name>
    <dbReference type="NCBI Taxonomy" id="2093777"/>
    <lineage>
        <taxon>Eukaryota</taxon>
        <taxon>Fungi</taxon>
        <taxon>Dikarya</taxon>
        <taxon>Ascomycota</taxon>
        <taxon>Pezizomycotina</taxon>
        <taxon>Sordariomycetes</taxon>
        <taxon>Sordariomycetidae</taxon>
        <taxon>Sordariales</taxon>
        <taxon>Podosporaceae</taxon>
        <taxon>Podospora</taxon>
    </lineage>
</organism>
<dbReference type="Proteomes" id="UP001322138">
    <property type="component" value="Unassembled WGS sequence"/>
</dbReference>
<gene>
    <name evidence="1" type="ORF">QC761_100548</name>
</gene>
<name>A0ABR0FSI3_9PEZI</name>
<sequence length="170" mass="17942">MADATYDKTSFEAKCTALSDAATAALATISLAGTEHSEDPDNQIGKGLPVKLSPARAFAARLAIFREHATQLAVCAQGADVVLPQLGIELDKAVAEAQRVFAGLKSDKEGDGSAIEFLSSLSRLFVFGTQLLTMNDKQEQKVKLESEDGRAIFEAASAASRAVIDELSPN</sequence>
<keyword evidence="2" id="KW-1185">Reference proteome</keyword>